<dbReference type="AlphaFoldDB" id="A0A8S9P2T7"/>
<evidence type="ECO:0000313" key="1">
    <source>
        <dbReference type="EMBL" id="KAF3509979.1"/>
    </source>
</evidence>
<protein>
    <submittedName>
        <fullName evidence="1">Uncharacterized protein</fullName>
    </submittedName>
</protein>
<reference evidence="1" key="1">
    <citation type="submission" date="2019-12" db="EMBL/GenBank/DDBJ databases">
        <title>Genome sequencing and annotation of Brassica cretica.</title>
        <authorList>
            <person name="Studholme D.J."/>
            <person name="Sarris P."/>
        </authorList>
    </citation>
    <scope>NUCLEOTIDE SEQUENCE</scope>
    <source>
        <strain evidence="1">PFS-109/04</strain>
        <tissue evidence="1">Leaf</tissue>
    </source>
</reference>
<evidence type="ECO:0000313" key="2">
    <source>
        <dbReference type="Proteomes" id="UP000712600"/>
    </source>
</evidence>
<sequence length="78" mass="8291">MRCETSHRDGQYGGERRNADGCCVFGEAFMEENDGTQTAAASLVKLSSAASPVKLSAAASPVKFSVFVSLVKLLYLCL</sequence>
<organism evidence="1 2">
    <name type="scientific">Brassica cretica</name>
    <name type="common">Mustard</name>
    <dbReference type="NCBI Taxonomy" id="69181"/>
    <lineage>
        <taxon>Eukaryota</taxon>
        <taxon>Viridiplantae</taxon>
        <taxon>Streptophyta</taxon>
        <taxon>Embryophyta</taxon>
        <taxon>Tracheophyta</taxon>
        <taxon>Spermatophyta</taxon>
        <taxon>Magnoliopsida</taxon>
        <taxon>eudicotyledons</taxon>
        <taxon>Gunneridae</taxon>
        <taxon>Pentapetalae</taxon>
        <taxon>rosids</taxon>
        <taxon>malvids</taxon>
        <taxon>Brassicales</taxon>
        <taxon>Brassicaceae</taxon>
        <taxon>Brassiceae</taxon>
        <taxon>Brassica</taxon>
    </lineage>
</organism>
<accession>A0A8S9P2T7</accession>
<comment type="caution">
    <text evidence="1">The sequence shown here is derived from an EMBL/GenBank/DDBJ whole genome shotgun (WGS) entry which is preliminary data.</text>
</comment>
<proteinExistence type="predicted"/>
<dbReference type="EMBL" id="QGKX02001521">
    <property type="protein sequence ID" value="KAF3509979.1"/>
    <property type="molecule type" value="Genomic_DNA"/>
</dbReference>
<gene>
    <name evidence="1" type="ORF">F2Q69_00002052</name>
</gene>
<dbReference type="Proteomes" id="UP000712600">
    <property type="component" value="Unassembled WGS sequence"/>
</dbReference>
<name>A0A8S9P2T7_BRACR</name>